<dbReference type="Proteomes" id="UP000887579">
    <property type="component" value="Unplaced"/>
</dbReference>
<evidence type="ECO:0000313" key="2">
    <source>
        <dbReference type="WBParaSite" id="ES5_v2.g13413.t1"/>
    </source>
</evidence>
<organism evidence="1 2">
    <name type="scientific">Panagrolaimus sp. ES5</name>
    <dbReference type="NCBI Taxonomy" id="591445"/>
    <lineage>
        <taxon>Eukaryota</taxon>
        <taxon>Metazoa</taxon>
        <taxon>Ecdysozoa</taxon>
        <taxon>Nematoda</taxon>
        <taxon>Chromadorea</taxon>
        <taxon>Rhabditida</taxon>
        <taxon>Tylenchina</taxon>
        <taxon>Panagrolaimomorpha</taxon>
        <taxon>Panagrolaimoidea</taxon>
        <taxon>Panagrolaimidae</taxon>
        <taxon>Panagrolaimus</taxon>
    </lineage>
</organism>
<sequence length="545" mass="62869">MSTSKPPSNLSLQHPPNLSSKPQSKPPSKHTCIRELKYSELQVKRARTLRRNTQSVKMTATEKNYDDNLIFQILLIKLKPRAEASESEIAALNNVPANFLPYIAHAYPPLGEQNNKFPPALFYPDFTFPWRADHGRPDCGTFTVVLSDEKCNRSYAYCSKYRLDADTVRNQANVLEYSIMSMVTDSVLDLKRQRKTIEQVCEEQMRYHVTTKRCTADDREYRLRDGGLRGAPISKPLQKLGVETTVYIFLSLLAEQRILVTGENVKVVSDTVQMFSRLLAPLEWPHTLIPIIPDTLIDLCQNPTPYLCGTLRHNLHKLNVILLESFNITGEREHITVVDADLGIFSPPLEFNTITKKERMNILHITVVDADLGIFSPPLEFNTIPKKERMNILVEHGRQMGFSKKMIFDLVKFLHGVFPCRDEEKASIKISNRIMTWYACSFGHYRKWTCAATLLTAKNKKKFARAHPLSETREFLHWFCESGIFQNFIYRNYEANIIDPDNKKKKCYDPIHSRFEAIRKKHAPPIKSPGAKNSAHRLFYRMLHR</sequence>
<protein>
    <submittedName>
        <fullName evidence="2">UDENN domain-containing protein</fullName>
    </submittedName>
</protein>
<proteinExistence type="predicted"/>
<accession>A0AC34F839</accession>
<name>A0AC34F839_9BILA</name>
<reference evidence="2" key="1">
    <citation type="submission" date="2022-11" db="UniProtKB">
        <authorList>
            <consortium name="WormBaseParasite"/>
        </authorList>
    </citation>
    <scope>IDENTIFICATION</scope>
</reference>
<dbReference type="WBParaSite" id="ES5_v2.g13413.t1">
    <property type="protein sequence ID" value="ES5_v2.g13413.t1"/>
    <property type="gene ID" value="ES5_v2.g13413"/>
</dbReference>
<evidence type="ECO:0000313" key="1">
    <source>
        <dbReference type="Proteomes" id="UP000887579"/>
    </source>
</evidence>